<dbReference type="GO" id="GO:0016651">
    <property type="term" value="F:oxidoreductase activity, acting on NAD(P)H"/>
    <property type="evidence" value="ECO:0007669"/>
    <property type="project" value="TreeGrafter"/>
</dbReference>
<dbReference type="PANTHER" id="PTHR43557:SF2">
    <property type="entry name" value="RIESKE DOMAIN-CONTAINING PROTEIN-RELATED"/>
    <property type="match status" value="1"/>
</dbReference>
<dbReference type="InterPro" id="IPR023753">
    <property type="entry name" value="FAD/NAD-binding_dom"/>
</dbReference>
<dbReference type="PRINTS" id="PR00368">
    <property type="entry name" value="FADPNR"/>
</dbReference>
<sequence>MTGLLIVGASQAGVQLVASLRALGFDEPITLLGEENHRPYQRPALSKEFLQDKVGKESLIFRSQEYWDEHRVDLVKGQRIERIERRADGSGTAHAASGRAFAFDRLALAVGARARRLEVDGAGLAGVLYLRNADDALALKAAMPAARDVVVIGGGFIGLEAARSAHALGKRVTVLEAGPRLVGRAVGEETSEYFLRAHRAAGLDIRLGAQVARFVGDDGDGGRLTGVELADGEVIPAQIALVGIGVVPNTELAEQMGLAVDNGIVVDRYARASDGATVAVGDCANLPNPVPGSPAGERLRLESVNNAVEQAKVAAYSVVGRREEYAGIPWFWSNQGDLKLQIAGLSLGHDATVVRRDDARGKFSVLYYRAGRLIAADCVNHPLDFMAVKNALAQGATIPADLVADAAVPLKGLARPA</sequence>
<evidence type="ECO:0000256" key="4">
    <source>
        <dbReference type="ARBA" id="ARBA00023002"/>
    </source>
</evidence>
<keyword evidence="8" id="KW-1185">Reference proteome</keyword>
<dbReference type="SUPFAM" id="SSF51905">
    <property type="entry name" value="FAD/NAD(P)-binding domain"/>
    <property type="match status" value="2"/>
</dbReference>
<feature type="domain" description="Reductase C-terminal" evidence="6">
    <location>
        <begin position="330"/>
        <end position="413"/>
    </location>
</feature>
<dbReference type="OrthoDB" id="1145at2"/>
<evidence type="ECO:0000256" key="1">
    <source>
        <dbReference type="ARBA" id="ARBA00001974"/>
    </source>
</evidence>
<evidence type="ECO:0000256" key="3">
    <source>
        <dbReference type="ARBA" id="ARBA00022827"/>
    </source>
</evidence>
<evidence type="ECO:0000259" key="6">
    <source>
        <dbReference type="Pfam" id="PF14759"/>
    </source>
</evidence>
<accession>A0A7J5USG7</accession>
<dbReference type="EMBL" id="WHJE01000012">
    <property type="protein sequence ID" value="KAE8765329.1"/>
    <property type="molecule type" value="Genomic_DNA"/>
</dbReference>
<dbReference type="Proteomes" id="UP000451860">
    <property type="component" value="Unassembled WGS sequence"/>
</dbReference>
<feature type="domain" description="FAD/NAD(P)-binding" evidence="5">
    <location>
        <begin position="4"/>
        <end position="311"/>
    </location>
</feature>
<evidence type="ECO:0000313" key="7">
    <source>
        <dbReference type="EMBL" id="KAE8765329.1"/>
    </source>
</evidence>
<keyword evidence="4" id="KW-0560">Oxidoreductase</keyword>
<dbReference type="RefSeq" id="WP_152202300.1">
    <property type="nucleotide sequence ID" value="NZ_VUKF01000012.1"/>
</dbReference>
<keyword evidence="2" id="KW-0285">Flavoprotein</keyword>
<dbReference type="Pfam" id="PF07992">
    <property type="entry name" value="Pyr_redox_2"/>
    <property type="match status" value="1"/>
</dbReference>
<evidence type="ECO:0000259" key="5">
    <source>
        <dbReference type="Pfam" id="PF07992"/>
    </source>
</evidence>
<dbReference type="InterPro" id="IPR050446">
    <property type="entry name" value="FAD-oxidoreductase/Apoptosis"/>
</dbReference>
<dbReference type="Gene3D" id="3.30.390.30">
    <property type="match status" value="1"/>
</dbReference>
<evidence type="ECO:0000256" key="2">
    <source>
        <dbReference type="ARBA" id="ARBA00022630"/>
    </source>
</evidence>
<proteinExistence type="predicted"/>
<dbReference type="SUPFAM" id="SSF55424">
    <property type="entry name" value="FAD/NAD-linked reductases, dimerisation (C-terminal) domain"/>
    <property type="match status" value="1"/>
</dbReference>
<name>A0A7J5USG7_9MICO</name>
<dbReference type="InterPro" id="IPR028202">
    <property type="entry name" value="Reductase_C"/>
</dbReference>
<keyword evidence="3" id="KW-0274">FAD</keyword>
<dbReference type="GO" id="GO:0005737">
    <property type="term" value="C:cytoplasm"/>
    <property type="evidence" value="ECO:0007669"/>
    <property type="project" value="TreeGrafter"/>
</dbReference>
<evidence type="ECO:0000313" key="8">
    <source>
        <dbReference type="Proteomes" id="UP000451860"/>
    </source>
</evidence>
<dbReference type="PRINTS" id="PR00411">
    <property type="entry name" value="PNDRDTASEI"/>
</dbReference>
<dbReference type="Pfam" id="PF14759">
    <property type="entry name" value="Reductase_C"/>
    <property type="match status" value="1"/>
</dbReference>
<reference evidence="7 8" key="1">
    <citation type="submission" date="2019-10" db="EMBL/GenBank/DDBJ databases">
        <title>Georgenia wutianyii sp. nov. and Georgenia yuyongxinii sp. nov. isolated from plateau pika (Ochotona curzoniae) in the Qinghai-Tibet plateau of China.</title>
        <authorList>
            <person name="Tian Z."/>
        </authorList>
    </citation>
    <scope>NUCLEOTIDE SEQUENCE [LARGE SCALE GENOMIC DNA]</scope>
    <source>
        <strain evidence="7 8">DSM 21501</strain>
    </source>
</reference>
<comment type="cofactor">
    <cofactor evidence="1">
        <name>FAD</name>
        <dbReference type="ChEBI" id="CHEBI:57692"/>
    </cofactor>
</comment>
<protein>
    <submittedName>
        <fullName evidence="7">Ferredoxin</fullName>
    </submittedName>
</protein>
<gene>
    <name evidence="7" type="ORF">GB883_04600</name>
</gene>
<comment type="caution">
    <text evidence="7">The sequence shown here is derived from an EMBL/GenBank/DDBJ whole genome shotgun (WGS) entry which is preliminary data.</text>
</comment>
<dbReference type="Gene3D" id="3.50.50.60">
    <property type="entry name" value="FAD/NAD(P)-binding domain"/>
    <property type="match status" value="2"/>
</dbReference>
<organism evidence="7 8">
    <name type="scientific">Georgenia thermotolerans</name>
    <dbReference type="NCBI Taxonomy" id="527326"/>
    <lineage>
        <taxon>Bacteria</taxon>
        <taxon>Bacillati</taxon>
        <taxon>Actinomycetota</taxon>
        <taxon>Actinomycetes</taxon>
        <taxon>Micrococcales</taxon>
        <taxon>Bogoriellaceae</taxon>
        <taxon>Georgenia</taxon>
    </lineage>
</organism>
<dbReference type="AlphaFoldDB" id="A0A7J5USG7"/>
<dbReference type="InterPro" id="IPR016156">
    <property type="entry name" value="FAD/NAD-linked_Rdtase_dimer_sf"/>
</dbReference>
<dbReference type="PANTHER" id="PTHR43557">
    <property type="entry name" value="APOPTOSIS-INDUCING FACTOR 1"/>
    <property type="match status" value="1"/>
</dbReference>
<dbReference type="InterPro" id="IPR036188">
    <property type="entry name" value="FAD/NAD-bd_sf"/>
</dbReference>